<feature type="transmembrane region" description="Helical" evidence="6">
    <location>
        <begin position="73"/>
        <end position="92"/>
    </location>
</feature>
<dbReference type="PANTHER" id="PTHR23502:SF132">
    <property type="entry name" value="POLYAMINE TRANSPORTER 2-RELATED"/>
    <property type="match status" value="1"/>
</dbReference>
<dbReference type="PROSITE" id="PS00216">
    <property type="entry name" value="SUGAR_TRANSPORT_1"/>
    <property type="match status" value="1"/>
</dbReference>
<dbReference type="InterPro" id="IPR011701">
    <property type="entry name" value="MFS"/>
</dbReference>
<dbReference type="PROSITE" id="PS50850">
    <property type="entry name" value="MFS"/>
    <property type="match status" value="1"/>
</dbReference>
<evidence type="ECO:0000256" key="5">
    <source>
        <dbReference type="ARBA" id="ARBA00023136"/>
    </source>
</evidence>
<feature type="transmembrane region" description="Helical" evidence="6">
    <location>
        <begin position="215"/>
        <end position="236"/>
    </location>
</feature>
<evidence type="ECO:0000256" key="6">
    <source>
        <dbReference type="SAM" id="Phobius"/>
    </source>
</evidence>
<keyword evidence="4 6" id="KW-1133">Transmembrane helix</keyword>
<protein>
    <submittedName>
        <fullName evidence="8">Multidrug MFS transporter</fullName>
    </submittedName>
</protein>
<accession>A0A0L1JNZ3</accession>
<name>A0A0L1JNZ3_9RHOB</name>
<dbReference type="OrthoDB" id="9800416at2"/>
<comment type="caution">
    <text evidence="8">The sequence shown here is derived from an EMBL/GenBank/DDBJ whole genome shotgun (WGS) entry which is preliminary data.</text>
</comment>
<feature type="transmembrane region" description="Helical" evidence="6">
    <location>
        <begin position="131"/>
        <end position="155"/>
    </location>
</feature>
<dbReference type="Pfam" id="PF07690">
    <property type="entry name" value="MFS_1"/>
    <property type="match status" value="1"/>
</dbReference>
<evidence type="ECO:0000313" key="8">
    <source>
        <dbReference type="EMBL" id="KNG93143.1"/>
    </source>
</evidence>
<dbReference type="EMBL" id="AQQZ01000006">
    <property type="protein sequence ID" value="KNG93143.1"/>
    <property type="molecule type" value="Genomic_DNA"/>
</dbReference>
<dbReference type="Proteomes" id="UP000036938">
    <property type="component" value="Unassembled WGS sequence"/>
</dbReference>
<dbReference type="STRING" id="1317121.ATO11_13580"/>
<feature type="transmembrane region" description="Helical" evidence="6">
    <location>
        <begin position="279"/>
        <end position="297"/>
    </location>
</feature>
<dbReference type="Gene3D" id="1.20.1720.10">
    <property type="entry name" value="Multidrug resistance protein D"/>
    <property type="match status" value="1"/>
</dbReference>
<proteinExistence type="predicted"/>
<evidence type="ECO:0000256" key="4">
    <source>
        <dbReference type="ARBA" id="ARBA00022989"/>
    </source>
</evidence>
<dbReference type="GO" id="GO:0005886">
    <property type="term" value="C:plasma membrane"/>
    <property type="evidence" value="ECO:0007669"/>
    <property type="project" value="TreeGrafter"/>
</dbReference>
<keyword evidence="5 6" id="KW-0472">Membrane</keyword>
<feature type="transmembrane region" description="Helical" evidence="6">
    <location>
        <begin position="303"/>
        <end position="326"/>
    </location>
</feature>
<dbReference type="InterPro" id="IPR036259">
    <property type="entry name" value="MFS_trans_sf"/>
</dbReference>
<feature type="transmembrane region" description="Helical" evidence="6">
    <location>
        <begin position="7"/>
        <end position="28"/>
    </location>
</feature>
<evidence type="ECO:0000259" key="7">
    <source>
        <dbReference type="PROSITE" id="PS50850"/>
    </source>
</evidence>
<feature type="transmembrane region" description="Helical" evidence="6">
    <location>
        <begin position="338"/>
        <end position="363"/>
    </location>
</feature>
<feature type="domain" description="Major facilitator superfamily (MFS) profile" evidence="7">
    <location>
        <begin position="6"/>
        <end position="394"/>
    </location>
</feature>
<dbReference type="PANTHER" id="PTHR23502">
    <property type="entry name" value="MAJOR FACILITATOR SUPERFAMILY"/>
    <property type="match status" value="1"/>
</dbReference>
<dbReference type="SUPFAM" id="SSF103473">
    <property type="entry name" value="MFS general substrate transporter"/>
    <property type="match status" value="1"/>
</dbReference>
<dbReference type="InterPro" id="IPR020846">
    <property type="entry name" value="MFS_dom"/>
</dbReference>
<feature type="transmembrane region" description="Helical" evidence="6">
    <location>
        <begin position="98"/>
        <end position="119"/>
    </location>
</feature>
<reference evidence="8 9" key="1">
    <citation type="journal article" date="2015" name="Int. J. Syst. Evol. Microbiol.">
        <title>Aestuariivita atlantica sp. nov., isolated from deep sea sediment of the Atlantic Ocean.</title>
        <authorList>
            <person name="Li G."/>
            <person name="Lai Q."/>
            <person name="Du Y."/>
            <person name="Liu X."/>
            <person name="Sun F."/>
            <person name="Shao Z."/>
        </authorList>
    </citation>
    <scope>NUCLEOTIDE SEQUENCE [LARGE SCALE GENOMIC DNA]</scope>
    <source>
        <strain evidence="8 9">22II-S11-z3</strain>
    </source>
</reference>
<keyword evidence="9" id="KW-1185">Reference proteome</keyword>
<gene>
    <name evidence="8" type="ORF">ATO11_13580</name>
</gene>
<organism evidence="8 9">
    <name type="scientific">Pseudaestuariivita atlantica</name>
    <dbReference type="NCBI Taxonomy" id="1317121"/>
    <lineage>
        <taxon>Bacteria</taxon>
        <taxon>Pseudomonadati</taxon>
        <taxon>Pseudomonadota</taxon>
        <taxon>Alphaproteobacteria</taxon>
        <taxon>Rhodobacterales</taxon>
        <taxon>Paracoccaceae</taxon>
        <taxon>Pseudaestuariivita</taxon>
    </lineage>
</organism>
<dbReference type="AlphaFoldDB" id="A0A0L1JNZ3"/>
<feature type="transmembrane region" description="Helical" evidence="6">
    <location>
        <begin position="161"/>
        <end position="181"/>
    </location>
</feature>
<evidence type="ECO:0000256" key="2">
    <source>
        <dbReference type="ARBA" id="ARBA00022448"/>
    </source>
</evidence>
<sequence>MSRIEFIALMGMTFATIAFSTDAMLPALPEIAAEIGPDRAHMAPLIVLTFFVGTGVGTLFTGPMSDAWGRKPVILWSGVLYVLASLIAWRAQSLEVMLAARFAQGMAAAGPRVVAIAVVRDLYAGRGMAKILSFCMIVFTLFPAVAPLIGTAIIWAVDWRAIFLAFVLFSAITTIWTMVRLPETLNPAHRRPMRVTLLWAAGLEMWRNQTVRISIMVQCFCFATIFATVATIQLIFDQSFGRADSFAVWFFAIAVVAGSGSFLNALLVERLGMQRLVKTMLGVQIFISGGVLVMLAAGMTGPVFFALSIVWLTSLFFQAALTIGNVNAIAMEPLGHIAGVATSVMASIATVVSSLMAAPVALFFDGTPLTLALGVLIFAVAGLWLMRRLAPESG</sequence>
<feature type="transmembrane region" description="Helical" evidence="6">
    <location>
        <begin position="369"/>
        <end position="386"/>
    </location>
</feature>
<dbReference type="GO" id="GO:0042908">
    <property type="term" value="P:xenobiotic transport"/>
    <property type="evidence" value="ECO:0007669"/>
    <property type="project" value="UniProtKB-ARBA"/>
</dbReference>
<feature type="transmembrane region" description="Helical" evidence="6">
    <location>
        <begin position="40"/>
        <end position="61"/>
    </location>
</feature>
<feature type="transmembrane region" description="Helical" evidence="6">
    <location>
        <begin position="248"/>
        <end position="267"/>
    </location>
</feature>
<keyword evidence="3 6" id="KW-0812">Transmembrane</keyword>
<dbReference type="InterPro" id="IPR005829">
    <property type="entry name" value="Sugar_transporter_CS"/>
</dbReference>
<comment type="subcellular location">
    <subcellularLocation>
        <location evidence="1">Membrane</location>
        <topology evidence="1">Multi-pass membrane protein</topology>
    </subcellularLocation>
</comment>
<dbReference type="GO" id="GO:0022857">
    <property type="term" value="F:transmembrane transporter activity"/>
    <property type="evidence" value="ECO:0007669"/>
    <property type="project" value="InterPro"/>
</dbReference>
<dbReference type="PATRIC" id="fig|1317121.7.peg.3436"/>
<keyword evidence="2" id="KW-0813">Transport</keyword>
<evidence type="ECO:0000256" key="3">
    <source>
        <dbReference type="ARBA" id="ARBA00022692"/>
    </source>
</evidence>
<dbReference type="GO" id="GO:0140115">
    <property type="term" value="P:export across plasma membrane"/>
    <property type="evidence" value="ECO:0007669"/>
    <property type="project" value="UniProtKB-ARBA"/>
</dbReference>
<evidence type="ECO:0000256" key="1">
    <source>
        <dbReference type="ARBA" id="ARBA00004141"/>
    </source>
</evidence>
<evidence type="ECO:0000313" key="9">
    <source>
        <dbReference type="Proteomes" id="UP000036938"/>
    </source>
</evidence>